<comment type="caution">
    <text evidence="2">The sequence shown here is derived from an EMBL/GenBank/DDBJ whole genome shotgun (WGS) entry which is preliminary data.</text>
</comment>
<name>A0AA88J3S2_FICCA</name>
<evidence type="ECO:0000313" key="3">
    <source>
        <dbReference type="Proteomes" id="UP001187192"/>
    </source>
</evidence>
<protein>
    <submittedName>
        <fullName evidence="2">Uncharacterized protein</fullName>
    </submittedName>
</protein>
<dbReference type="Proteomes" id="UP001187192">
    <property type="component" value="Unassembled WGS sequence"/>
</dbReference>
<proteinExistence type="predicted"/>
<evidence type="ECO:0000313" key="2">
    <source>
        <dbReference type="EMBL" id="GMN61340.1"/>
    </source>
</evidence>
<evidence type="ECO:0000256" key="1">
    <source>
        <dbReference type="SAM" id="MobiDB-lite"/>
    </source>
</evidence>
<feature type="region of interest" description="Disordered" evidence="1">
    <location>
        <begin position="78"/>
        <end position="110"/>
    </location>
</feature>
<dbReference type="AlphaFoldDB" id="A0AA88J3S2"/>
<reference evidence="2" key="1">
    <citation type="submission" date="2023-07" db="EMBL/GenBank/DDBJ databases">
        <title>draft genome sequence of fig (Ficus carica).</title>
        <authorList>
            <person name="Takahashi T."/>
            <person name="Nishimura K."/>
        </authorList>
    </citation>
    <scope>NUCLEOTIDE SEQUENCE</scope>
</reference>
<sequence>MKPSRCQRMPMNPDARSSCAPELHSVEPPPLLAGGCRDNSMRSRLPSGFFFDDDFRETGLPLRRSLGIGPIYWSYVGSAGDDGDRASTGDDGGLSGRREKGVFGISGTNT</sequence>
<gene>
    <name evidence="2" type="ORF">TIFTF001_030437</name>
</gene>
<keyword evidence="3" id="KW-1185">Reference proteome</keyword>
<feature type="region of interest" description="Disordered" evidence="1">
    <location>
        <begin position="1"/>
        <end position="38"/>
    </location>
</feature>
<accession>A0AA88J3S2</accession>
<dbReference type="EMBL" id="BTGU01000110">
    <property type="protein sequence ID" value="GMN61340.1"/>
    <property type="molecule type" value="Genomic_DNA"/>
</dbReference>
<organism evidence="2 3">
    <name type="scientific">Ficus carica</name>
    <name type="common">Common fig</name>
    <dbReference type="NCBI Taxonomy" id="3494"/>
    <lineage>
        <taxon>Eukaryota</taxon>
        <taxon>Viridiplantae</taxon>
        <taxon>Streptophyta</taxon>
        <taxon>Embryophyta</taxon>
        <taxon>Tracheophyta</taxon>
        <taxon>Spermatophyta</taxon>
        <taxon>Magnoliopsida</taxon>
        <taxon>eudicotyledons</taxon>
        <taxon>Gunneridae</taxon>
        <taxon>Pentapetalae</taxon>
        <taxon>rosids</taxon>
        <taxon>fabids</taxon>
        <taxon>Rosales</taxon>
        <taxon>Moraceae</taxon>
        <taxon>Ficeae</taxon>
        <taxon>Ficus</taxon>
    </lineage>
</organism>